<evidence type="ECO:0000313" key="4">
    <source>
        <dbReference type="Proteomes" id="UP001234178"/>
    </source>
</evidence>
<feature type="compositionally biased region" description="Basic and acidic residues" evidence="2">
    <location>
        <begin position="440"/>
        <end position="454"/>
    </location>
</feature>
<protein>
    <submittedName>
        <fullName evidence="3">Uncharacterized protein</fullName>
    </submittedName>
</protein>
<name>A0ABQ9ZH27_9CRUS</name>
<feature type="coiled-coil region" evidence="1">
    <location>
        <begin position="56"/>
        <end position="83"/>
    </location>
</feature>
<feature type="region of interest" description="Disordered" evidence="2">
    <location>
        <begin position="371"/>
        <end position="393"/>
    </location>
</feature>
<feature type="compositionally biased region" description="Acidic residues" evidence="2">
    <location>
        <begin position="455"/>
        <end position="467"/>
    </location>
</feature>
<gene>
    <name evidence="3" type="ORF">OUZ56_021339</name>
</gene>
<sequence length="485" mass="55609">MASSRKSYLKTPRCARKTLVVNRRPGILSLYNPTNVTIRNVNVAGKDAGEILVAYKQCLINKFRECEKKAKDIKKDLKDSLQKELLLRYTNDIPDGKSDATRDQLVYDLCGYIIRTRHEVCQTWEACNHLMETEESEMEDFLPAKYTYQKSYDHIVKTVNKHKLETTVRRTALPGRVFPYLRKRASRVTREMGYQDGYVDNFSVTFGGVKGRRERLGGGRSTRISLLGIYLVPNIRQHELEDGRDFHPPRPSAYRPENVQGKGQLVTEYTSHRQDNSQCSLQSRAELNLTWSFELVKAQRRKAGLERPWTGPTLPRRFHNTPEGRRQVAAYNHHVEATAAANPDAQTTTTSPLESLLPIIVRHMPLADTLETFGTNGQPERDPGPSTAEAPDNDLIELSPEEEPEPLPPPNYIEYNIFKILDKPHRDPTPVIKPITINEIEGKKEEKKEEKEKGEEGEEIEQEEEEDIIILEIDPDDLIDLYHQL</sequence>
<comment type="caution">
    <text evidence="3">The sequence shown here is derived from an EMBL/GenBank/DDBJ whole genome shotgun (WGS) entry which is preliminary data.</text>
</comment>
<dbReference type="Proteomes" id="UP001234178">
    <property type="component" value="Unassembled WGS sequence"/>
</dbReference>
<dbReference type="EMBL" id="JAOYFB010000003">
    <property type="protein sequence ID" value="KAK4012238.1"/>
    <property type="molecule type" value="Genomic_DNA"/>
</dbReference>
<reference evidence="3 4" key="1">
    <citation type="journal article" date="2023" name="Nucleic Acids Res.">
        <title>The hologenome of Daphnia magna reveals possible DNA methylation and microbiome-mediated evolution of the host genome.</title>
        <authorList>
            <person name="Chaturvedi A."/>
            <person name="Li X."/>
            <person name="Dhandapani V."/>
            <person name="Marshall H."/>
            <person name="Kissane S."/>
            <person name="Cuenca-Cambronero M."/>
            <person name="Asole G."/>
            <person name="Calvet F."/>
            <person name="Ruiz-Romero M."/>
            <person name="Marangio P."/>
            <person name="Guigo R."/>
            <person name="Rago D."/>
            <person name="Mirbahai L."/>
            <person name="Eastwood N."/>
            <person name="Colbourne J.K."/>
            <person name="Zhou J."/>
            <person name="Mallon E."/>
            <person name="Orsini L."/>
        </authorList>
    </citation>
    <scope>NUCLEOTIDE SEQUENCE [LARGE SCALE GENOMIC DNA]</scope>
    <source>
        <strain evidence="3">LRV0_1</strain>
    </source>
</reference>
<organism evidence="3 4">
    <name type="scientific">Daphnia magna</name>
    <dbReference type="NCBI Taxonomy" id="35525"/>
    <lineage>
        <taxon>Eukaryota</taxon>
        <taxon>Metazoa</taxon>
        <taxon>Ecdysozoa</taxon>
        <taxon>Arthropoda</taxon>
        <taxon>Crustacea</taxon>
        <taxon>Branchiopoda</taxon>
        <taxon>Diplostraca</taxon>
        <taxon>Cladocera</taxon>
        <taxon>Anomopoda</taxon>
        <taxon>Daphniidae</taxon>
        <taxon>Daphnia</taxon>
    </lineage>
</organism>
<proteinExistence type="predicted"/>
<accession>A0ABQ9ZH27</accession>
<evidence type="ECO:0000256" key="2">
    <source>
        <dbReference type="SAM" id="MobiDB-lite"/>
    </source>
</evidence>
<feature type="region of interest" description="Disordered" evidence="2">
    <location>
        <begin position="429"/>
        <end position="467"/>
    </location>
</feature>
<evidence type="ECO:0000256" key="1">
    <source>
        <dbReference type="SAM" id="Coils"/>
    </source>
</evidence>
<keyword evidence="4" id="KW-1185">Reference proteome</keyword>
<evidence type="ECO:0000313" key="3">
    <source>
        <dbReference type="EMBL" id="KAK4012238.1"/>
    </source>
</evidence>
<keyword evidence="1" id="KW-0175">Coiled coil</keyword>